<keyword evidence="2" id="KW-0732">Signal</keyword>
<dbReference type="OrthoDB" id="6049632at2759"/>
<feature type="region of interest" description="Disordered" evidence="1">
    <location>
        <begin position="95"/>
        <end position="371"/>
    </location>
</feature>
<gene>
    <name evidence="4" type="primary">LOC106056130</name>
</gene>
<organism evidence="3 4">
    <name type="scientific">Biomphalaria glabrata</name>
    <name type="common">Bloodfluke planorb</name>
    <name type="synonym">Freshwater snail</name>
    <dbReference type="NCBI Taxonomy" id="6526"/>
    <lineage>
        <taxon>Eukaryota</taxon>
        <taxon>Metazoa</taxon>
        <taxon>Spiralia</taxon>
        <taxon>Lophotrochozoa</taxon>
        <taxon>Mollusca</taxon>
        <taxon>Gastropoda</taxon>
        <taxon>Heterobranchia</taxon>
        <taxon>Euthyneura</taxon>
        <taxon>Panpulmonata</taxon>
        <taxon>Hygrophila</taxon>
        <taxon>Lymnaeoidea</taxon>
        <taxon>Planorbidae</taxon>
        <taxon>Biomphalaria</taxon>
    </lineage>
</organism>
<feature type="compositionally biased region" description="Basic and acidic residues" evidence="1">
    <location>
        <begin position="326"/>
        <end position="335"/>
    </location>
</feature>
<evidence type="ECO:0000256" key="2">
    <source>
        <dbReference type="SAM" id="SignalP"/>
    </source>
</evidence>
<sequence length="626" mass="70920">MNNAMGKIRTFRLQIQCWILPLWIMLTLVSSQGVKEATVLNECDRGVKRHHPSQANLYQIFTRKDYRKQWLDYACPEYMIFDPRTCECAETQRPTETQGQVAQRSSNKGQSLRQPSSRREVSVSAQYSDKGQVTSKENNRGRVREISAQQRSRGNENRQSVTWDKEDSRQDSRQESRPDSRQDSRQESRPDSRQESRPDSRQDSRQDNRQGNTPGKTDNWQRSQNQAQGRRWQKEEQDDDVQGNSRDSTPGWEKQERNSAGNEDNTSDKRDNSMDKPSAVRSKQEVTSGKLSSRSLKDTDSEWDRDNEVIPASPVITNSKVNGYDEPIRKQEGTPKKQNSWNADKGNTVTDTLGQRTSGGDCHLHRPSSEDPSHFERWADGKWLQEDCNWPFYTGLVWSQASCRCEWGPNRTHVTSVSADNVPATCLMMLKITFDGGNIVDESRHIWLNIKDKENAVVDSDKSAVGGKCGSFRGASIAIPYFKSNVLGATFHIGFMFKLCPGDPDTDIPLLHNDCIESPEPPGIVIVYQAWKKRVVISMRTMDSEELHSEYCVVENTQSQWVKLDIKYSDNLLEVAANSEICISSDKYAGPVATNNCPLTLLGEAFCGKLDEVVISRGCTQTYSGS</sequence>
<reference evidence="4" key="1">
    <citation type="submission" date="2025-08" db="UniProtKB">
        <authorList>
            <consortium name="RefSeq"/>
        </authorList>
    </citation>
    <scope>IDENTIFICATION</scope>
</reference>
<accession>A0A9W3A9A0</accession>
<dbReference type="Proteomes" id="UP001165740">
    <property type="component" value="Chromosome 4"/>
</dbReference>
<evidence type="ECO:0000256" key="1">
    <source>
        <dbReference type="SAM" id="MobiDB-lite"/>
    </source>
</evidence>
<feature type="compositionally biased region" description="Polar residues" evidence="1">
    <location>
        <begin position="147"/>
        <end position="162"/>
    </location>
</feature>
<name>A0A9W3A9A0_BIOGL</name>
<feature type="compositionally biased region" description="Polar residues" evidence="1">
    <location>
        <begin position="285"/>
        <end position="294"/>
    </location>
</feature>
<keyword evidence="3" id="KW-1185">Reference proteome</keyword>
<feature type="compositionally biased region" description="Basic and acidic residues" evidence="1">
    <location>
        <begin position="295"/>
        <end position="308"/>
    </location>
</feature>
<feature type="compositionally biased region" description="Basic and acidic residues" evidence="1">
    <location>
        <begin position="163"/>
        <end position="208"/>
    </location>
</feature>
<protein>
    <submittedName>
        <fullName evidence="4">Uncharacterized protein LOC106056130</fullName>
    </submittedName>
</protein>
<feature type="signal peptide" evidence="2">
    <location>
        <begin position="1"/>
        <end position="31"/>
    </location>
</feature>
<feature type="compositionally biased region" description="Polar residues" evidence="1">
    <location>
        <begin position="336"/>
        <end position="358"/>
    </location>
</feature>
<feature type="compositionally biased region" description="Basic and acidic residues" evidence="1">
    <location>
        <begin position="362"/>
        <end position="371"/>
    </location>
</feature>
<dbReference type="AlphaFoldDB" id="A0A9W3A9A0"/>
<dbReference type="RefSeq" id="XP_055883738.1">
    <property type="nucleotide sequence ID" value="XM_056027763.1"/>
</dbReference>
<proteinExistence type="predicted"/>
<feature type="compositionally biased region" description="Polar residues" evidence="1">
    <location>
        <begin position="95"/>
        <end position="115"/>
    </location>
</feature>
<evidence type="ECO:0000313" key="4">
    <source>
        <dbReference type="RefSeq" id="XP_055883738.1"/>
    </source>
</evidence>
<feature type="compositionally biased region" description="Polar residues" evidence="1">
    <location>
        <begin position="123"/>
        <end position="136"/>
    </location>
</feature>
<evidence type="ECO:0000313" key="3">
    <source>
        <dbReference type="Proteomes" id="UP001165740"/>
    </source>
</evidence>
<dbReference type="GeneID" id="106056130"/>
<feature type="compositionally biased region" description="Polar residues" evidence="1">
    <location>
        <begin position="209"/>
        <end position="228"/>
    </location>
</feature>
<feature type="chain" id="PRO_5040956822" evidence="2">
    <location>
        <begin position="32"/>
        <end position="626"/>
    </location>
</feature>